<keyword evidence="3" id="KW-1185">Reference proteome</keyword>
<comment type="caution">
    <text evidence="2">The sequence shown here is derived from an EMBL/GenBank/DDBJ whole genome shotgun (WGS) entry which is preliminary data.</text>
</comment>
<organism evidence="2 3">
    <name type="scientific">Elysia chlorotica</name>
    <name type="common">Eastern emerald elysia</name>
    <name type="synonym">Sea slug</name>
    <dbReference type="NCBI Taxonomy" id="188477"/>
    <lineage>
        <taxon>Eukaryota</taxon>
        <taxon>Metazoa</taxon>
        <taxon>Spiralia</taxon>
        <taxon>Lophotrochozoa</taxon>
        <taxon>Mollusca</taxon>
        <taxon>Gastropoda</taxon>
        <taxon>Heterobranchia</taxon>
        <taxon>Euthyneura</taxon>
        <taxon>Panpulmonata</taxon>
        <taxon>Sacoglossa</taxon>
        <taxon>Placobranchoidea</taxon>
        <taxon>Plakobranchidae</taxon>
        <taxon>Elysia</taxon>
    </lineage>
</organism>
<accession>A0A433SYA7</accession>
<name>A0A433SYA7_ELYCH</name>
<feature type="transmembrane region" description="Helical" evidence="1">
    <location>
        <begin position="229"/>
        <end position="254"/>
    </location>
</feature>
<dbReference type="OrthoDB" id="10559594at2759"/>
<reference evidence="2 3" key="1">
    <citation type="submission" date="2019-01" db="EMBL/GenBank/DDBJ databases">
        <title>A draft genome assembly of the solar-powered sea slug Elysia chlorotica.</title>
        <authorList>
            <person name="Cai H."/>
            <person name="Li Q."/>
            <person name="Fang X."/>
            <person name="Li J."/>
            <person name="Curtis N.E."/>
            <person name="Altenburger A."/>
            <person name="Shibata T."/>
            <person name="Feng M."/>
            <person name="Maeda T."/>
            <person name="Schwartz J.A."/>
            <person name="Shigenobu S."/>
            <person name="Lundholm N."/>
            <person name="Nishiyama T."/>
            <person name="Yang H."/>
            <person name="Hasebe M."/>
            <person name="Li S."/>
            <person name="Pierce S.K."/>
            <person name="Wang J."/>
        </authorList>
    </citation>
    <scope>NUCLEOTIDE SEQUENCE [LARGE SCALE GENOMIC DNA]</scope>
    <source>
        <strain evidence="2">EC2010</strain>
        <tissue evidence="2">Whole organism of an adult</tissue>
    </source>
</reference>
<dbReference type="Proteomes" id="UP000271974">
    <property type="component" value="Unassembled WGS sequence"/>
</dbReference>
<evidence type="ECO:0000256" key="1">
    <source>
        <dbReference type="SAM" id="Phobius"/>
    </source>
</evidence>
<evidence type="ECO:0000313" key="2">
    <source>
        <dbReference type="EMBL" id="RUS74288.1"/>
    </source>
</evidence>
<dbReference type="AlphaFoldDB" id="A0A433SYA7"/>
<dbReference type="Gene3D" id="2.40.160.110">
    <property type="match status" value="1"/>
</dbReference>
<sequence>MLFHREKRAVPASVWTPCLLVYVTLIVVLLQQLLPGATATLFSAKSKKTGQITLLVDLEFKLYLAAWKNVKDYHYKQFTEKDVEKINLYEIESGNLKTLELVFKGFHKDAGFLKYRFLKYDFPCVVGLVRSFELAPGLMFLRVNSLLERVKFGVKGYPQDNLGLAETSYLCKIREKVTFFKTSTENDGYEYVVKLETSHFHAQAFNVKNNSFSTSPPTECKGLSASGNIAVIVGSSSGIMILGALAVVIVLSFFRHKKPKNYETF</sequence>
<keyword evidence="1" id="KW-1133">Transmembrane helix</keyword>
<feature type="transmembrane region" description="Helical" evidence="1">
    <location>
        <begin position="12"/>
        <end position="34"/>
    </location>
</feature>
<proteinExistence type="predicted"/>
<gene>
    <name evidence="2" type="ORF">EGW08_017963</name>
</gene>
<evidence type="ECO:0000313" key="3">
    <source>
        <dbReference type="Proteomes" id="UP000271974"/>
    </source>
</evidence>
<keyword evidence="1" id="KW-0812">Transmembrane</keyword>
<protein>
    <submittedName>
        <fullName evidence="2">Uncharacterized protein</fullName>
    </submittedName>
</protein>
<keyword evidence="1" id="KW-0472">Membrane</keyword>
<dbReference type="EMBL" id="RQTK01000847">
    <property type="protein sequence ID" value="RUS74288.1"/>
    <property type="molecule type" value="Genomic_DNA"/>
</dbReference>